<dbReference type="GO" id="GO:0016020">
    <property type="term" value="C:membrane"/>
    <property type="evidence" value="ECO:0007669"/>
    <property type="project" value="UniProtKB-SubCell"/>
</dbReference>
<comment type="subcellular location">
    <subcellularLocation>
        <location evidence="1">Membrane</location>
        <topology evidence="1">Single-pass membrane protein</topology>
    </subcellularLocation>
</comment>
<dbReference type="PANTHER" id="PTHR32285">
    <property type="entry name" value="PROTEIN TRICHOME BIREFRINGENCE-LIKE 9-RELATED"/>
    <property type="match status" value="1"/>
</dbReference>
<evidence type="ECO:0000256" key="6">
    <source>
        <dbReference type="ARBA" id="ARBA00023136"/>
    </source>
</evidence>
<evidence type="ECO:0000256" key="5">
    <source>
        <dbReference type="ARBA" id="ARBA00022989"/>
    </source>
</evidence>
<feature type="domain" description="Trichome birefringence-like N-terminal" evidence="8">
    <location>
        <begin position="115"/>
        <end position="168"/>
    </location>
</feature>
<feature type="domain" description="Trichome birefringence-like C-terminal" evidence="7">
    <location>
        <begin position="169"/>
        <end position="450"/>
    </location>
</feature>
<dbReference type="EMBL" id="OIVN01000435">
    <property type="protein sequence ID" value="SPC80165.1"/>
    <property type="molecule type" value="Genomic_DNA"/>
</dbReference>
<dbReference type="Pfam" id="PF13839">
    <property type="entry name" value="PC-Esterase"/>
    <property type="match status" value="1"/>
</dbReference>
<proteinExistence type="inferred from homology"/>
<dbReference type="GO" id="GO:0016413">
    <property type="term" value="F:O-acetyltransferase activity"/>
    <property type="evidence" value="ECO:0007669"/>
    <property type="project" value="InterPro"/>
</dbReference>
<dbReference type="InterPro" id="IPR026057">
    <property type="entry name" value="TBL_C"/>
</dbReference>
<dbReference type="InterPro" id="IPR029962">
    <property type="entry name" value="TBL"/>
</dbReference>
<evidence type="ECO:0000256" key="3">
    <source>
        <dbReference type="ARBA" id="ARBA00022692"/>
    </source>
</evidence>
<organism evidence="9">
    <name type="scientific">Fagus sylvatica</name>
    <name type="common">Beechnut</name>
    <dbReference type="NCBI Taxonomy" id="28930"/>
    <lineage>
        <taxon>Eukaryota</taxon>
        <taxon>Viridiplantae</taxon>
        <taxon>Streptophyta</taxon>
        <taxon>Embryophyta</taxon>
        <taxon>Tracheophyta</taxon>
        <taxon>Spermatophyta</taxon>
        <taxon>Magnoliopsida</taxon>
        <taxon>eudicotyledons</taxon>
        <taxon>Gunneridae</taxon>
        <taxon>Pentapetalae</taxon>
        <taxon>rosids</taxon>
        <taxon>fabids</taxon>
        <taxon>Fagales</taxon>
        <taxon>Fagaceae</taxon>
        <taxon>Fagus</taxon>
    </lineage>
</organism>
<dbReference type="Pfam" id="PF14416">
    <property type="entry name" value="PMR5N"/>
    <property type="match status" value="1"/>
</dbReference>
<evidence type="ECO:0000256" key="1">
    <source>
        <dbReference type="ARBA" id="ARBA00004167"/>
    </source>
</evidence>
<accession>A0A2N9EZ91</accession>
<keyword evidence="4" id="KW-0735">Signal-anchor</keyword>
<evidence type="ECO:0000259" key="7">
    <source>
        <dbReference type="Pfam" id="PF13839"/>
    </source>
</evidence>
<protein>
    <submittedName>
        <fullName evidence="9">Uncharacterized protein</fullName>
    </submittedName>
</protein>
<reference evidence="9" key="1">
    <citation type="submission" date="2018-02" db="EMBL/GenBank/DDBJ databases">
        <authorList>
            <person name="Cohen D.B."/>
            <person name="Kent A.D."/>
        </authorList>
    </citation>
    <scope>NUCLEOTIDE SEQUENCE</scope>
</reference>
<dbReference type="GO" id="GO:0005794">
    <property type="term" value="C:Golgi apparatus"/>
    <property type="evidence" value="ECO:0007669"/>
    <property type="project" value="TreeGrafter"/>
</dbReference>
<keyword evidence="3" id="KW-0812">Transmembrane</keyword>
<keyword evidence="6" id="KW-0472">Membrane</keyword>
<name>A0A2N9EZ91_FAGSY</name>
<comment type="similarity">
    <text evidence="2">Belongs to the PC-esterase family. TBL subfamily.</text>
</comment>
<evidence type="ECO:0000259" key="8">
    <source>
        <dbReference type="Pfam" id="PF14416"/>
    </source>
</evidence>
<evidence type="ECO:0000313" key="9">
    <source>
        <dbReference type="EMBL" id="SPC80165.1"/>
    </source>
</evidence>
<dbReference type="AlphaFoldDB" id="A0A2N9EZ91"/>
<sequence length="457" mass="52627">MPFFKNLMELPRTFTCTLISRSRTHLLLNLLLILTLFLLSSWLATHSLIVTATALASPFLFASNYVSSFSSISPSSTSFVTGLHGNWTLSSVSTIERTRWNSRKTQSDIISNLASCDIFDGTWVVDDTRAPLYPPGACLYIDENFNCFKNGRMDSDYLRYRWKPHGCSIPRFDGRKMLNMLRGKRLVFVGDSLSRNMWQSLICALRESFKDKSRNNEVFGRRKFRTKGFYSFRFRDYKCSIDFIKSPFLVQELKASGKTGTQRGRLRLDMIQGSSSNYHNADIIIFNTGHWWTHQKTFKGKHYFQEGSHVYDRLETKEAFPKALRTWAQWVDTRVDSNKTKVFFLGYSASHFRGGQWNSGGSCLGQAQPITNETYLASYPWMMNILESVLAEMKTPVFYLNVTKMTDYRKDGHPSIYRHPGMEGGHRKIQDCSHWCLPGVPDSWNELLFATLTNITP</sequence>
<dbReference type="InterPro" id="IPR025846">
    <property type="entry name" value="TBL_N"/>
</dbReference>
<evidence type="ECO:0000256" key="2">
    <source>
        <dbReference type="ARBA" id="ARBA00007727"/>
    </source>
</evidence>
<dbReference type="PANTHER" id="PTHR32285:SF241">
    <property type="entry name" value="PROTEIN TRICHOME BIREFRINGENCE-LIKE 4"/>
    <property type="match status" value="1"/>
</dbReference>
<evidence type="ECO:0000256" key="4">
    <source>
        <dbReference type="ARBA" id="ARBA00022968"/>
    </source>
</evidence>
<keyword evidence="5" id="KW-1133">Transmembrane helix</keyword>
<gene>
    <name evidence="9" type="ORF">FSB_LOCUS8047</name>
</gene>